<feature type="region of interest" description="Disordered" evidence="5">
    <location>
        <begin position="706"/>
        <end position="751"/>
    </location>
</feature>
<evidence type="ECO:0000256" key="1">
    <source>
        <dbReference type="ARBA" id="ARBA00001709"/>
    </source>
</evidence>
<dbReference type="SUPFAM" id="SSF52096">
    <property type="entry name" value="ClpP/crotonase"/>
    <property type="match status" value="1"/>
</dbReference>
<dbReference type="PANTHER" id="PTHR43176">
    <property type="entry name" value="3-HYDROXYISOBUTYRYL-COA HYDROLASE-RELATED"/>
    <property type="match status" value="1"/>
</dbReference>
<feature type="compositionally biased region" description="Polar residues" evidence="5">
    <location>
        <begin position="706"/>
        <end position="727"/>
    </location>
</feature>
<dbReference type="Gene3D" id="3.90.226.10">
    <property type="entry name" value="2-enoyl-CoA Hydratase, Chain A, domain 1"/>
    <property type="match status" value="1"/>
</dbReference>
<feature type="domain" description="Ams2/SPT21 N-terminal" evidence="7">
    <location>
        <begin position="500"/>
        <end position="631"/>
    </location>
</feature>
<dbReference type="Pfam" id="PF16113">
    <property type="entry name" value="ECH_2"/>
    <property type="match status" value="1"/>
</dbReference>
<evidence type="ECO:0000256" key="5">
    <source>
        <dbReference type="SAM" id="MobiDB-lite"/>
    </source>
</evidence>
<keyword evidence="9" id="KW-1185">Reference proteome</keyword>
<reference evidence="8" key="1">
    <citation type="journal article" date="2023" name="Mol. Plant Microbe Interact.">
        <title>Elucidating the Obligate Nature and Biological Capacity of an Invasive Fungal Corn Pathogen.</title>
        <authorList>
            <person name="MacCready J.S."/>
            <person name="Roggenkamp E.M."/>
            <person name="Gdanetz K."/>
            <person name="Chilvers M.I."/>
        </authorList>
    </citation>
    <scope>NUCLEOTIDE SEQUENCE</scope>
    <source>
        <strain evidence="8">PM02</strain>
    </source>
</reference>
<evidence type="ECO:0000256" key="2">
    <source>
        <dbReference type="ARBA" id="ARBA00011915"/>
    </source>
</evidence>
<evidence type="ECO:0000259" key="7">
    <source>
        <dbReference type="Pfam" id="PF25823"/>
    </source>
</evidence>
<dbReference type="EC" id="3.1.2.4" evidence="2"/>
<dbReference type="PANTHER" id="PTHR43176:SF3">
    <property type="entry name" value="3-HYDROXYISOBUTYRYL-COA HYDROLASE, MITOCHONDRIAL"/>
    <property type="match status" value="1"/>
</dbReference>
<dbReference type="NCBIfam" id="NF004127">
    <property type="entry name" value="PRK05617.1"/>
    <property type="match status" value="1"/>
</dbReference>
<dbReference type="InterPro" id="IPR029045">
    <property type="entry name" value="ClpP/crotonase-like_dom_sf"/>
</dbReference>
<name>A0AAD9I7L2_9PEZI</name>
<dbReference type="InterPro" id="IPR018376">
    <property type="entry name" value="Enoyl-CoA_hyd/isom_CS"/>
</dbReference>
<dbReference type="InterPro" id="IPR032259">
    <property type="entry name" value="HIBYL-CoA-H"/>
</dbReference>
<feature type="compositionally biased region" description="Pro residues" evidence="5">
    <location>
        <begin position="837"/>
        <end position="846"/>
    </location>
</feature>
<feature type="compositionally biased region" description="Low complexity" evidence="5">
    <location>
        <begin position="865"/>
        <end position="882"/>
    </location>
</feature>
<evidence type="ECO:0000313" key="9">
    <source>
        <dbReference type="Proteomes" id="UP001217918"/>
    </source>
</evidence>
<dbReference type="Proteomes" id="UP001217918">
    <property type="component" value="Unassembled WGS sequence"/>
</dbReference>
<keyword evidence="4" id="KW-0175">Coiled coil</keyword>
<comment type="caution">
    <text evidence="8">The sequence shown here is derived from an EMBL/GenBank/DDBJ whole genome shotgun (WGS) entry which is preliminary data.</text>
</comment>
<dbReference type="Pfam" id="PF25823">
    <property type="entry name" value="Ams2-SPT21_N"/>
    <property type="match status" value="1"/>
</dbReference>
<evidence type="ECO:0000259" key="6">
    <source>
        <dbReference type="Pfam" id="PF16113"/>
    </source>
</evidence>
<dbReference type="InterPro" id="IPR057725">
    <property type="entry name" value="Ams2-SPT21_N"/>
</dbReference>
<feature type="compositionally biased region" description="Basic and acidic residues" evidence="5">
    <location>
        <begin position="623"/>
        <end position="632"/>
    </location>
</feature>
<feature type="coiled-coil region" evidence="4">
    <location>
        <begin position="288"/>
        <end position="315"/>
    </location>
</feature>
<protein>
    <recommendedName>
        <fullName evidence="2">3-hydroxyisobutyryl-CoA hydrolase</fullName>
        <ecNumber evidence="2">3.1.2.4</ecNumber>
    </recommendedName>
</protein>
<sequence length="1063" mass="116504">MPLRAKIVRPAQRATMATVDASQIFRPLPEDEEEDVVFGSLYGLRWIELNRPRKYNALNGSMIRKIGPRLVEWEKSDMANVVVMKGAGDKAFCAGGDVMTLAEWNKQGPGGRQASVDYFALEYRLDHLIATYRKPYIAFMDGITMGGGVGLSMHAPFRIATERTVFAMPETRIGFFPDVGASFFLPRLPGCVGTYLALTSSQLTGVNAFYAGIATHYLHSTSLPNLESRLAELRFKDYDSLSKRLSIVNETIEEFCTGLPHDQPILLAGPLRNAIDACFSGNSVDEIIRSLTAMREEADAEIAKHEAQARTYEQKKAAAPEVKKLRKWAADTLQTLCQRSPTAIHVALLQMRLGRKWTIAETFQREHQIAAKFMQHPDFVEGVTAQLGKDRRTPQWQPIPLDNITAQDHVAGPFFEISRKAEALKLTRSADYKEYPFHFGLPTEQEVKNFVTNDTVTAQQVMDHFLIKRRAKQGVVEVVEEILARTCRTNEKGKLDCGPPSRPMGLNVRYTFYTCDAMGEQLLARGPSFLQVPALVLDDTTTIGIVDLRTCLQAVAQGSPEMIHQVGIDHAVYAYDYSEAGNPLVGQGMFSRGIQPHSDPQSQPQVTGLVKRNGNGFPMFGKRAPEVLEPRKKRETKSNGSRSRKSRAKSDGMVNPTSEAYFTTDPIGPGDLGYSNEEELRQLEQQLEQAACAGGNDGALDARSSMQMSIEQPEDLQQQQAARTESLASPKRWGPGSTHSRGSGTADSPIAVLDDDLGTVRRLLFPSPRKDGVPKVLGEVPVNLAQQAATAQTEEFLQSTSAGKGKKSVDPVPQRATTPAPQLECDDLEQELFGTPPARPSTPPPKSAGNSTGPFKTPTRPTPSHRPITRSISRSIRSAKSPGQLLLQLQRTPSGTPRSTANQELLLSSASKRRGAARWHNANAHARSGLRLGDDDLAVLQQAVVESPFTAGLNKLLSEANDFTAGSPSRGLRHLDLVDLDLDSLPNLENDAAGHLDFGSFLSDSAAVMPSSSPPPRSRGRVNFTEGLSFGSSLEDLWADMPEFAGTADMELREVDEVNRLPD</sequence>
<organism evidence="8 9">
    <name type="scientific">Phyllachora maydis</name>
    <dbReference type="NCBI Taxonomy" id="1825666"/>
    <lineage>
        <taxon>Eukaryota</taxon>
        <taxon>Fungi</taxon>
        <taxon>Dikarya</taxon>
        <taxon>Ascomycota</taxon>
        <taxon>Pezizomycotina</taxon>
        <taxon>Sordariomycetes</taxon>
        <taxon>Sordariomycetidae</taxon>
        <taxon>Phyllachorales</taxon>
        <taxon>Phyllachoraceae</taxon>
        <taxon>Phyllachora</taxon>
    </lineage>
</organism>
<gene>
    <name evidence="8" type="ORF">P8C59_006145</name>
</gene>
<accession>A0AAD9I7L2</accession>
<evidence type="ECO:0000313" key="8">
    <source>
        <dbReference type="EMBL" id="KAK2071742.1"/>
    </source>
</evidence>
<evidence type="ECO:0000256" key="4">
    <source>
        <dbReference type="SAM" id="Coils"/>
    </source>
</evidence>
<evidence type="ECO:0000256" key="3">
    <source>
        <dbReference type="ARBA" id="ARBA00022801"/>
    </source>
</evidence>
<feature type="region of interest" description="Disordered" evidence="5">
    <location>
        <begin position="793"/>
        <end position="883"/>
    </location>
</feature>
<dbReference type="AlphaFoldDB" id="A0AAD9I7L2"/>
<feature type="domain" description="Enoyl-CoA hydratase/isomerase" evidence="6">
    <location>
        <begin position="45"/>
        <end position="407"/>
    </location>
</feature>
<dbReference type="GO" id="GO:0005739">
    <property type="term" value="C:mitochondrion"/>
    <property type="evidence" value="ECO:0007669"/>
    <property type="project" value="TreeGrafter"/>
</dbReference>
<keyword evidence="3" id="KW-0378">Hydrolase</keyword>
<proteinExistence type="predicted"/>
<dbReference type="EMBL" id="JAQQPM010000005">
    <property type="protein sequence ID" value="KAK2071742.1"/>
    <property type="molecule type" value="Genomic_DNA"/>
</dbReference>
<feature type="compositionally biased region" description="Polar residues" evidence="5">
    <location>
        <begin position="737"/>
        <end position="746"/>
    </location>
</feature>
<feature type="region of interest" description="Disordered" evidence="5">
    <location>
        <begin position="612"/>
        <end position="674"/>
    </location>
</feature>
<dbReference type="InterPro" id="IPR045004">
    <property type="entry name" value="ECH_dom"/>
</dbReference>
<dbReference type="GO" id="GO:0003860">
    <property type="term" value="F:3-hydroxyisobutyryl-CoA hydrolase activity"/>
    <property type="evidence" value="ECO:0007669"/>
    <property type="project" value="UniProtKB-EC"/>
</dbReference>
<dbReference type="CDD" id="cd06558">
    <property type="entry name" value="crotonase-like"/>
    <property type="match status" value="1"/>
</dbReference>
<comment type="catalytic activity">
    <reaction evidence="1">
        <text>3-hydroxy-2-methylpropanoyl-CoA + H2O = 3-hydroxy-2-methylpropanoate + CoA + H(+)</text>
        <dbReference type="Rhea" id="RHEA:20888"/>
        <dbReference type="ChEBI" id="CHEBI:11805"/>
        <dbReference type="ChEBI" id="CHEBI:15377"/>
        <dbReference type="ChEBI" id="CHEBI:15378"/>
        <dbReference type="ChEBI" id="CHEBI:57287"/>
        <dbReference type="ChEBI" id="CHEBI:57340"/>
        <dbReference type="EC" id="3.1.2.4"/>
    </reaction>
</comment>
<dbReference type="PROSITE" id="PS00166">
    <property type="entry name" value="ENOYL_COA_HYDRATASE"/>
    <property type="match status" value="1"/>
</dbReference>
<dbReference type="GO" id="GO:0006574">
    <property type="term" value="P:L-valine catabolic process"/>
    <property type="evidence" value="ECO:0007669"/>
    <property type="project" value="TreeGrafter"/>
</dbReference>